<feature type="transmembrane region" description="Helical" evidence="6">
    <location>
        <begin position="135"/>
        <end position="156"/>
    </location>
</feature>
<keyword evidence="2" id="KW-1003">Cell membrane</keyword>
<keyword evidence="4 6" id="KW-1133">Transmembrane helix</keyword>
<feature type="transmembrane region" description="Helical" evidence="6">
    <location>
        <begin position="245"/>
        <end position="263"/>
    </location>
</feature>
<feature type="transmembrane region" description="Helical" evidence="6">
    <location>
        <begin position="183"/>
        <end position="206"/>
    </location>
</feature>
<gene>
    <name evidence="7" type="ORF">HMPREF0860_2226</name>
</gene>
<comment type="caution">
    <text evidence="7">The sequence shown here is derived from an EMBL/GenBank/DDBJ whole genome shotgun (WGS) entry which is preliminary data.</text>
</comment>
<feature type="transmembrane region" description="Helical" evidence="6">
    <location>
        <begin position="58"/>
        <end position="77"/>
    </location>
</feature>
<dbReference type="EMBL" id="AVQI01000012">
    <property type="protein sequence ID" value="ERK04812.1"/>
    <property type="molecule type" value="Genomic_DNA"/>
</dbReference>
<keyword evidence="3 6" id="KW-0812">Transmembrane</keyword>
<keyword evidence="5 6" id="KW-0472">Membrane</keyword>
<evidence type="ECO:0000256" key="1">
    <source>
        <dbReference type="ARBA" id="ARBA00004651"/>
    </source>
</evidence>
<dbReference type="CDD" id="cd06574">
    <property type="entry name" value="TM_PBP1_branched-chain-AA_like"/>
    <property type="match status" value="1"/>
</dbReference>
<dbReference type="PANTHER" id="PTHR32196:SF69">
    <property type="entry name" value="BRANCHED-CHAIN AMINO ACID TRANSPORT SYSTEM, PERMEASE PROTEIN"/>
    <property type="match status" value="1"/>
</dbReference>
<keyword evidence="8" id="KW-1185">Reference proteome</keyword>
<accession>A0ABP2YQD4</accession>
<comment type="subcellular location">
    <subcellularLocation>
        <location evidence="1">Cell membrane</location>
        <topology evidence="1">Multi-pass membrane protein</topology>
    </subcellularLocation>
</comment>
<evidence type="ECO:0000256" key="3">
    <source>
        <dbReference type="ARBA" id="ARBA00022692"/>
    </source>
</evidence>
<reference evidence="7 8" key="1">
    <citation type="submission" date="2013-08" db="EMBL/GenBank/DDBJ databases">
        <authorList>
            <person name="Durkin A.S."/>
            <person name="Haft D.R."/>
            <person name="McCorrison J."/>
            <person name="Torralba M."/>
            <person name="Gillis M."/>
            <person name="Haft D.H."/>
            <person name="Methe B."/>
            <person name="Sutton G."/>
            <person name="Nelson K.E."/>
        </authorList>
    </citation>
    <scope>NUCLEOTIDE SEQUENCE [LARGE SCALE GENOMIC DNA]</scope>
    <source>
        <strain evidence="7 8">ATCC 35536</strain>
    </source>
</reference>
<dbReference type="PANTHER" id="PTHR32196">
    <property type="entry name" value="ABC TRANSPORTER PERMEASE PROTEIN YPHD-RELATED-RELATED"/>
    <property type="match status" value="1"/>
</dbReference>
<dbReference type="Pfam" id="PF02653">
    <property type="entry name" value="BPD_transp_2"/>
    <property type="match status" value="1"/>
</dbReference>
<protein>
    <submittedName>
        <fullName evidence="7">Branched-chain amino acid ABC transporter, permease protein</fullName>
    </submittedName>
</protein>
<feature type="transmembrane region" description="Helical" evidence="6">
    <location>
        <begin position="6"/>
        <end position="26"/>
    </location>
</feature>
<dbReference type="RefSeq" id="WP_021495439.1">
    <property type="nucleotide sequence ID" value="NZ_AVQI01000012.1"/>
</dbReference>
<dbReference type="InterPro" id="IPR001851">
    <property type="entry name" value="ABC_transp_permease"/>
</dbReference>
<evidence type="ECO:0000256" key="4">
    <source>
        <dbReference type="ARBA" id="ARBA00022989"/>
    </source>
</evidence>
<sequence length="310" mass="33121">MIYGILIEGLIYGIMVLGVFVSFRVINFCDMTVDGAFPLGGCILAACLLHGIPPVFALSLAFFGGAFAGLVTTLIYTRFRIPDLLAGILVMTMLYSINLRIMSNRANISFLRIETVFSKSAAWTERVFPALPPEAGILLFLIIFVVVLKGLLDLFFHTDMGLTMGALGANEQMVVSQGVDPKILRGIGVSFGDGLAALSGAFAAMYNGFADVGSGTGVIVGGLASLMLGEFIIRSNKISMQTLRVLLGSILYRALMFAGRSYGYRIGLTSNDLKLVTGLLIILCLLISNLKGKANFKSHLLRPTKAGGEA</sequence>
<evidence type="ECO:0000256" key="6">
    <source>
        <dbReference type="SAM" id="Phobius"/>
    </source>
</evidence>
<name>A0ABP2YQD4_TRESO</name>
<dbReference type="Proteomes" id="UP000016646">
    <property type="component" value="Unassembled WGS sequence"/>
</dbReference>
<evidence type="ECO:0000256" key="2">
    <source>
        <dbReference type="ARBA" id="ARBA00022475"/>
    </source>
</evidence>
<evidence type="ECO:0000256" key="5">
    <source>
        <dbReference type="ARBA" id="ARBA00023136"/>
    </source>
</evidence>
<feature type="transmembrane region" description="Helical" evidence="6">
    <location>
        <begin position="212"/>
        <end position="233"/>
    </location>
</feature>
<organism evidence="7 8">
    <name type="scientific">Treponema socranskii subsp. socranskii VPI DR56BR1116 = ATCC 35536</name>
    <dbReference type="NCBI Taxonomy" id="1125725"/>
    <lineage>
        <taxon>Bacteria</taxon>
        <taxon>Pseudomonadati</taxon>
        <taxon>Spirochaetota</taxon>
        <taxon>Spirochaetia</taxon>
        <taxon>Spirochaetales</taxon>
        <taxon>Treponemataceae</taxon>
        <taxon>Treponema</taxon>
    </lineage>
</organism>
<feature type="transmembrane region" description="Helical" evidence="6">
    <location>
        <begin position="84"/>
        <end position="102"/>
    </location>
</feature>
<evidence type="ECO:0000313" key="8">
    <source>
        <dbReference type="Proteomes" id="UP000016646"/>
    </source>
</evidence>
<evidence type="ECO:0000313" key="7">
    <source>
        <dbReference type="EMBL" id="ERK04812.1"/>
    </source>
</evidence>
<proteinExistence type="predicted"/>
<feature type="transmembrane region" description="Helical" evidence="6">
    <location>
        <begin position="275"/>
        <end position="292"/>
    </location>
</feature>